<gene>
    <name evidence="1" type="ORF">EDD57_1526</name>
</gene>
<sequence>MSKPIRCIECYKQRPGGRCDFCPLHKKNRDHYIPLENGWFLPKKEQEPKSQPKEEGI</sequence>
<reference evidence="1 2" key="1">
    <citation type="submission" date="2019-03" db="EMBL/GenBank/DDBJ databases">
        <title>Genomic Encyclopedia of Type Strains, Phase IV (KMG-IV): sequencing the most valuable type-strain genomes for metagenomic binning, comparative biology and taxonomic classification.</title>
        <authorList>
            <person name="Goeker M."/>
        </authorList>
    </citation>
    <scope>NUCLEOTIDE SEQUENCE [LARGE SCALE GENOMIC DNA]</scope>
    <source>
        <strain evidence="1 2">DSM 46831</strain>
    </source>
</reference>
<dbReference type="EMBL" id="SLXV01000052">
    <property type="protein sequence ID" value="TCP62639.1"/>
    <property type="molecule type" value="Genomic_DNA"/>
</dbReference>
<protein>
    <submittedName>
        <fullName evidence="1">Uncharacterized protein</fullName>
    </submittedName>
</protein>
<comment type="caution">
    <text evidence="1">The sequence shown here is derived from an EMBL/GenBank/DDBJ whole genome shotgun (WGS) entry which is preliminary data.</text>
</comment>
<proteinExistence type="predicted"/>
<evidence type="ECO:0000313" key="1">
    <source>
        <dbReference type="EMBL" id="TCP62639.1"/>
    </source>
</evidence>
<dbReference type="RefSeq" id="WP_165873823.1">
    <property type="nucleotide sequence ID" value="NZ_SLXV01000052.1"/>
</dbReference>
<organism evidence="1 2">
    <name type="scientific">Baia soyae</name>
    <dbReference type="NCBI Taxonomy" id="1544746"/>
    <lineage>
        <taxon>Bacteria</taxon>
        <taxon>Bacillati</taxon>
        <taxon>Bacillota</taxon>
        <taxon>Bacilli</taxon>
        <taxon>Bacillales</taxon>
        <taxon>Thermoactinomycetaceae</taxon>
        <taxon>Baia</taxon>
    </lineage>
</organism>
<dbReference type="Proteomes" id="UP000294746">
    <property type="component" value="Unassembled WGS sequence"/>
</dbReference>
<accession>A0A4R2RJF2</accession>
<dbReference type="AlphaFoldDB" id="A0A4R2RJF2"/>
<keyword evidence="2" id="KW-1185">Reference proteome</keyword>
<evidence type="ECO:0000313" key="2">
    <source>
        <dbReference type="Proteomes" id="UP000294746"/>
    </source>
</evidence>
<name>A0A4R2RJF2_9BACL</name>